<protein>
    <recommendedName>
        <fullName evidence="5">Transmembrane protein</fullName>
    </recommendedName>
</protein>
<dbReference type="EMBL" id="KB095826">
    <property type="protein sequence ID" value="ESO11349.1"/>
    <property type="molecule type" value="Genomic_DNA"/>
</dbReference>
<evidence type="ECO:0000313" key="2">
    <source>
        <dbReference type="EMBL" id="ESO11349.1"/>
    </source>
</evidence>
<dbReference type="HOGENOM" id="CLU_2173673_0_0_1"/>
<dbReference type="EnsemblMetazoa" id="HelroT183292">
    <property type="protein sequence ID" value="HelroP183292"/>
    <property type="gene ID" value="HelroG183292"/>
</dbReference>
<name>T1FJF4_HELRO</name>
<dbReference type="RefSeq" id="XP_009010571.1">
    <property type="nucleotide sequence ID" value="XM_009012323.1"/>
</dbReference>
<reference evidence="4" key="1">
    <citation type="submission" date="2012-12" db="EMBL/GenBank/DDBJ databases">
        <authorList>
            <person name="Hellsten U."/>
            <person name="Grimwood J."/>
            <person name="Chapman J.A."/>
            <person name="Shapiro H."/>
            <person name="Aerts A."/>
            <person name="Otillar R.P."/>
            <person name="Terry A.Y."/>
            <person name="Boore J.L."/>
            <person name="Simakov O."/>
            <person name="Marletaz F."/>
            <person name="Cho S.-J."/>
            <person name="Edsinger-Gonzales E."/>
            <person name="Havlak P."/>
            <person name="Kuo D.-H."/>
            <person name="Larsson T."/>
            <person name="Lv J."/>
            <person name="Arendt D."/>
            <person name="Savage R."/>
            <person name="Osoegawa K."/>
            <person name="de Jong P."/>
            <person name="Lindberg D.R."/>
            <person name="Seaver E.C."/>
            <person name="Weisblat D.A."/>
            <person name="Putnam N.H."/>
            <person name="Grigoriev I.V."/>
            <person name="Rokhsar D.S."/>
        </authorList>
    </citation>
    <scope>NUCLEOTIDE SEQUENCE</scope>
</reference>
<reference evidence="2 4" key="2">
    <citation type="journal article" date="2013" name="Nature">
        <title>Insights into bilaterian evolution from three spiralian genomes.</title>
        <authorList>
            <person name="Simakov O."/>
            <person name="Marletaz F."/>
            <person name="Cho S.J."/>
            <person name="Edsinger-Gonzales E."/>
            <person name="Havlak P."/>
            <person name="Hellsten U."/>
            <person name="Kuo D.H."/>
            <person name="Larsson T."/>
            <person name="Lv J."/>
            <person name="Arendt D."/>
            <person name="Savage R."/>
            <person name="Osoegawa K."/>
            <person name="de Jong P."/>
            <person name="Grimwood J."/>
            <person name="Chapman J.A."/>
            <person name="Shapiro H."/>
            <person name="Aerts A."/>
            <person name="Otillar R.P."/>
            <person name="Terry A.Y."/>
            <person name="Boore J.L."/>
            <person name="Grigoriev I.V."/>
            <person name="Lindberg D.R."/>
            <person name="Seaver E.C."/>
            <person name="Weisblat D.A."/>
            <person name="Putnam N.H."/>
            <person name="Rokhsar D.S."/>
        </authorList>
    </citation>
    <scope>NUCLEOTIDE SEQUENCE</scope>
</reference>
<sequence>MKLNTGHTKSLYSVFFNYLNDARMWEGGVNQNRKTIRASVVVVKFFLIATLSAIILRKEKKSNEQVVLVETHTILAKTFKKPSKQSFSHSNATDHTCEEHILSTNWLHDL</sequence>
<evidence type="ECO:0008006" key="5">
    <source>
        <dbReference type="Google" id="ProtNLM"/>
    </source>
</evidence>
<evidence type="ECO:0000313" key="4">
    <source>
        <dbReference type="Proteomes" id="UP000015101"/>
    </source>
</evidence>
<keyword evidence="4" id="KW-1185">Reference proteome</keyword>
<evidence type="ECO:0000256" key="1">
    <source>
        <dbReference type="SAM" id="Phobius"/>
    </source>
</evidence>
<dbReference type="AlphaFoldDB" id="T1FJF4"/>
<reference evidence="3" key="3">
    <citation type="submission" date="2015-06" db="UniProtKB">
        <authorList>
            <consortium name="EnsemblMetazoa"/>
        </authorList>
    </citation>
    <scope>IDENTIFICATION</scope>
</reference>
<keyword evidence="1" id="KW-0812">Transmembrane</keyword>
<dbReference type="EMBL" id="AMQM01008686">
    <property type="status" value="NOT_ANNOTATED_CDS"/>
    <property type="molecule type" value="Genomic_DNA"/>
</dbReference>
<dbReference type="KEGG" id="hro:HELRODRAFT_183292"/>
<accession>T1FJF4</accession>
<keyword evidence="1" id="KW-1133">Transmembrane helix</keyword>
<dbReference type="Proteomes" id="UP000015101">
    <property type="component" value="Unassembled WGS sequence"/>
</dbReference>
<keyword evidence="1" id="KW-0472">Membrane</keyword>
<dbReference type="CTD" id="20208953"/>
<feature type="transmembrane region" description="Helical" evidence="1">
    <location>
        <begin position="36"/>
        <end position="56"/>
    </location>
</feature>
<gene>
    <name evidence="3" type="primary">20208953</name>
    <name evidence="2" type="ORF">HELRODRAFT_183292</name>
</gene>
<dbReference type="GeneID" id="20208953"/>
<evidence type="ECO:0000313" key="3">
    <source>
        <dbReference type="EnsemblMetazoa" id="HelroP183292"/>
    </source>
</evidence>
<dbReference type="InParanoid" id="T1FJF4"/>
<proteinExistence type="predicted"/>
<organism evidence="3 4">
    <name type="scientific">Helobdella robusta</name>
    <name type="common">Californian leech</name>
    <dbReference type="NCBI Taxonomy" id="6412"/>
    <lineage>
        <taxon>Eukaryota</taxon>
        <taxon>Metazoa</taxon>
        <taxon>Spiralia</taxon>
        <taxon>Lophotrochozoa</taxon>
        <taxon>Annelida</taxon>
        <taxon>Clitellata</taxon>
        <taxon>Hirudinea</taxon>
        <taxon>Rhynchobdellida</taxon>
        <taxon>Glossiphoniidae</taxon>
        <taxon>Helobdella</taxon>
    </lineage>
</organism>